<evidence type="ECO:0000259" key="3">
    <source>
        <dbReference type="Pfam" id="PF13806"/>
    </source>
</evidence>
<dbReference type="NCBIfam" id="TIGR02378">
    <property type="entry name" value="nirD_assim_sml"/>
    <property type="match status" value="1"/>
</dbReference>
<evidence type="ECO:0000256" key="1">
    <source>
        <dbReference type="ARBA" id="ARBA00023002"/>
    </source>
</evidence>
<dbReference type="PANTHER" id="PTHR40562:SF1">
    <property type="entry name" value="NITRITE REDUCTASE (NADH) SMALL SUBUNIT"/>
    <property type="match status" value="1"/>
</dbReference>
<dbReference type="SUPFAM" id="SSF50022">
    <property type="entry name" value="ISP domain"/>
    <property type="match status" value="1"/>
</dbReference>
<dbReference type="GO" id="GO:0008942">
    <property type="term" value="F:nitrite reductase [NAD(P)H] activity"/>
    <property type="evidence" value="ECO:0007669"/>
    <property type="project" value="InterPro"/>
</dbReference>
<dbReference type="PANTHER" id="PTHR40562">
    <property type="match status" value="1"/>
</dbReference>
<dbReference type="InterPro" id="IPR017881">
    <property type="entry name" value="NirD"/>
</dbReference>
<feature type="domain" description="Rieske-like [2Fe-2S]" evidence="3">
    <location>
        <begin position="8"/>
        <end position="107"/>
    </location>
</feature>
<gene>
    <name evidence="4" type="primary">nirD</name>
    <name evidence="4" type="ORF">ELS82_05410</name>
</gene>
<dbReference type="AlphaFoldDB" id="A0A4Y8WK12"/>
<dbReference type="InterPro" id="IPR012748">
    <property type="entry name" value="Rieske-like_NirD"/>
</dbReference>
<dbReference type="EMBL" id="SATR01000005">
    <property type="protein sequence ID" value="TFH92628.1"/>
    <property type="molecule type" value="Genomic_DNA"/>
</dbReference>
<dbReference type="Gene3D" id="2.102.10.10">
    <property type="entry name" value="Rieske [2Fe-2S] iron-sulphur domain"/>
    <property type="match status" value="1"/>
</dbReference>
<sequence>MDTLIQERICPLEELTPYQGCSAMVDGEQVALFYIPSAGVFAVQNWDPIGQAFVISRGIVGDVKGQLCVASPLYKQHFCLKSGQCIENDEVTLRVYPVNVEDGHVILTLAE</sequence>
<keyword evidence="1" id="KW-0560">Oxidoreductase</keyword>
<accession>A0A4Y8WK12</accession>
<dbReference type="CDD" id="cd03529">
    <property type="entry name" value="Rieske_NirD"/>
    <property type="match status" value="1"/>
</dbReference>
<dbReference type="InterPro" id="IPR036922">
    <property type="entry name" value="Rieske_2Fe-2S_sf"/>
</dbReference>
<dbReference type="RefSeq" id="WP_134834555.1">
    <property type="nucleotide sequence ID" value="NZ_SATR01000005.1"/>
</dbReference>
<evidence type="ECO:0000313" key="4">
    <source>
        <dbReference type="EMBL" id="TFH92628.1"/>
    </source>
</evidence>
<evidence type="ECO:0000256" key="2">
    <source>
        <dbReference type="ARBA" id="ARBA00023063"/>
    </source>
</evidence>
<proteinExistence type="predicted"/>
<dbReference type="OrthoDB" id="516687at2"/>
<protein>
    <submittedName>
        <fullName evidence="4">Nitrite reductase small subunit NirD</fullName>
    </submittedName>
</protein>
<dbReference type="Pfam" id="PF13806">
    <property type="entry name" value="Rieske_2"/>
    <property type="match status" value="1"/>
</dbReference>
<name>A0A4Y8WK12_9VIBR</name>
<dbReference type="Proteomes" id="UP000297753">
    <property type="component" value="Unassembled WGS sequence"/>
</dbReference>
<reference evidence="4 5" key="1">
    <citation type="submission" date="2019-01" db="EMBL/GenBank/DDBJ databases">
        <title>Vibrio BEI176 sp. nov, a marine bacterium isolated from China: eastern marignal seas.</title>
        <authorList>
            <person name="Li B."/>
        </authorList>
    </citation>
    <scope>NUCLEOTIDE SEQUENCE [LARGE SCALE GENOMIC DNA]</scope>
    <source>
        <strain evidence="4 5">BEI176</strain>
    </source>
</reference>
<keyword evidence="2" id="KW-0534">Nitrate assimilation</keyword>
<keyword evidence="5" id="KW-1185">Reference proteome</keyword>
<comment type="caution">
    <text evidence="4">The sequence shown here is derived from an EMBL/GenBank/DDBJ whole genome shotgun (WGS) entry which is preliminary data.</text>
</comment>
<dbReference type="GO" id="GO:0051537">
    <property type="term" value="F:2 iron, 2 sulfur cluster binding"/>
    <property type="evidence" value="ECO:0007669"/>
    <property type="project" value="InterPro"/>
</dbReference>
<dbReference type="PROSITE" id="PS51300">
    <property type="entry name" value="NIRD"/>
    <property type="match status" value="1"/>
</dbReference>
<dbReference type="GO" id="GO:0042128">
    <property type="term" value="P:nitrate assimilation"/>
    <property type="evidence" value="ECO:0007669"/>
    <property type="project" value="UniProtKB-KW"/>
</dbReference>
<organism evidence="4 5">
    <name type="scientific">Vibrio ouci</name>
    <dbReference type="NCBI Taxonomy" id="2499078"/>
    <lineage>
        <taxon>Bacteria</taxon>
        <taxon>Pseudomonadati</taxon>
        <taxon>Pseudomonadota</taxon>
        <taxon>Gammaproteobacteria</taxon>
        <taxon>Vibrionales</taxon>
        <taxon>Vibrionaceae</taxon>
        <taxon>Vibrio</taxon>
    </lineage>
</organism>
<evidence type="ECO:0000313" key="5">
    <source>
        <dbReference type="Proteomes" id="UP000297753"/>
    </source>
</evidence>